<keyword evidence="1" id="KW-0812">Transmembrane</keyword>
<protein>
    <recommendedName>
        <fullName evidence="3">Transmembrane protein</fullName>
    </recommendedName>
</protein>
<name>G0U639_TRYVY</name>
<evidence type="ECO:0008006" key="3">
    <source>
        <dbReference type="Google" id="ProtNLM"/>
    </source>
</evidence>
<organism evidence="2">
    <name type="scientific">Trypanosoma vivax (strain Y486)</name>
    <dbReference type="NCBI Taxonomy" id="1055687"/>
    <lineage>
        <taxon>Eukaryota</taxon>
        <taxon>Discoba</taxon>
        <taxon>Euglenozoa</taxon>
        <taxon>Kinetoplastea</taxon>
        <taxon>Metakinetoplastina</taxon>
        <taxon>Trypanosomatida</taxon>
        <taxon>Trypanosomatidae</taxon>
        <taxon>Trypanosoma</taxon>
        <taxon>Duttonella</taxon>
    </lineage>
</organism>
<feature type="transmembrane region" description="Helical" evidence="1">
    <location>
        <begin position="506"/>
        <end position="526"/>
    </location>
</feature>
<reference evidence="2" key="1">
    <citation type="journal article" date="2012" name="Proc. Natl. Acad. Sci. U.S.A.">
        <title>Antigenic diversity is generated by distinct evolutionary mechanisms in African trypanosome species.</title>
        <authorList>
            <person name="Jackson A.P."/>
            <person name="Berry A."/>
            <person name="Aslett M."/>
            <person name="Allison H.C."/>
            <person name="Burton P."/>
            <person name="Vavrova-Anderson J."/>
            <person name="Brown R."/>
            <person name="Browne H."/>
            <person name="Corton N."/>
            <person name="Hauser H."/>
            <person name="Gamble J."/>
            <person name="Gilderthorp R."/>
            <person name="Marcello L."/>
            <person name="McQuillan J."/>
            <person name="Otto T.D."/>
            <person name="Quail M.A."/>
            <person name="Sanders M.J."/>
            <person name="van Tonder A."/>
            <person name="Ginger M.L."/>
            <person name="Field M.C."/>
            <person name="Barry J.D."/>
            <person name="Hertz-Fowler C."/>
            <person name="Berriman M."/>
        </authorList>
    </citation>
    <scope>NUCLEOTIDE SEQUENCE</scope>
    <source>
        <strain evidence="2">Y486</strain>
    </source>
</reference>
<evidence type="ECO:0000313" key="2">
    <source>
        <dbReference type="EMBL" id="CCC51341.1"/>
    </source>
</evidence>
<dbReference type="VEuPathDB" id="TriTrypDB:TvY486_1003940"/>
<sequence>MNYVGIEDVNDVTAAHSFSRTYAFDVGIILCSLLCVLLRASVFARCFPGSTAVARLKRRKVGSFTFVSPPCRFQRTSSVNGLPGAGVVHTDGIVSAHCGTLHSIPSCTFSGRNALDDISGPAAFDDSQVGHTATPLPPSTEKGHTCAKKCGPGDVFYPSHDLAHSDCILLSGARATVGKGRDVCLATASRDSGAVAHLGAHEKTNIVEKAATSWHLLTPHLSNIFAVAGVNWLSTISNCLTDHLSGSQVVYSFLLSTCDVVLYVLSSQVDCRSGCTEVIDRICSPSVACVDAAETISFHGDGKRKGSIASIDAIPDVTSVRLPSQEGRDVVAGEEPLCNRADGGKGGLFIGNVNTHALRAFLCGCVGGLVKTCSALLAVCTLDSGVSSRQKYRGWRQVLVSLEWRRFLLLAHVGLFLLVVFFYKHHLFFTLGALAGYAACWGTLWLLVCEVRTLLLLLRSMNRMRGTFELYSLLSSQVVAGSAGRPYKTCASTLPPSDVWESSHLAVSYLLQHTFSFLCSIIYFLMLLEEGDVLYSTHVNFMRWYMNTFCQALVDVGRISVFLIVAKMFYGRGRSCFYGREDVLV</sequence>
<keyword evidence="1" id="KW-1133">Transmembrane helix</keyword>
<feature type="transmembrane region" description="Helical" evidence="1">
    <location>
        <begin position="435"/>
        <end position="458"/>
    </location>
</feature>
<dbReference type="AlphaFoldDB" id="G0U639"/>
<feature type="transmembrane region" description="Helical" evidence="1">
    <location>
        <begin position="26"/>
        <end position="47"/>
    </location>
</feature>
<dbReference type="EMBL" id="HE573026">
    <property type="protein sequence ID" value="CCC51341.1"/>
    <property type="molecule type" value="Genomic_DNA"/>
</dbReference>
<gene>
    <name evidence="2" type="ORF">TVY486_1003940</name>
</gene>
<evidence type="ECO:0000256" key="1">
    <source>
        <dbReference type="SAM" id="Phobius"/>
    </source>
</evidence>
<feature type="transmembrane region" description="Helical" evidence="1">
    <location>
        <begin position="546"/>
        <end position="570"/>
    </location>
</feature>
<proteinExistence type="predicted"/>
<accession>G0U639</accession>
<feature type="transmembrane region" description="Helical" evidence="1">
    <location>
        <begin position="406"/>
        <end position="423"/>
    </location>
</feature>
<keyword evidence="1" id="KW-0472">Membrane</keyword>